<dbReference type="RefSeq" id="WP_143019253.1">
    <property type="nucleotide sequence ID" value="NZ_FNGG01000001.1"/>
</dbReference>
<keyword evidence="3" id="KW-1185">Reference proteome</keyword>
<proteinExistence type="predicted"/>
<evidence type="ECO:0008006" key="4">
    <source>
        <dbReference type="Google" id="ProtNLM"/>
    </source>
</evidence>
<protein>
    <recommendedName>
        <fullName evidence="4">Lipocalin-like domain-containing protein</fullName>
    </recommendedName>
</protein>
<dbReference type="STRING" id="390640.SAMN04488034_101183"/>
<dbReference type="AlphaFoldDB" id="A0A1H5HK29"/>
<feature type="signal peptide" evidence="1">
    <location>
        <begin position="1"/>
        <end position="23"/>
    </location>
</feature>
<evidence type="ECO:0000256" key="1">
    <source>
        <dbReference type="SAM" id="SignalP"/>
    </source>
</evidence>
<evidence type="ECO:0000313" key="2">
    <source>
        <dbReference type="EMBL" id="SEE28386.1"/>
    </source>
</evidence>
<feature type="chain" id="PRO_5011439554" description="Lipocalin-like domain-containing protein" evidence="1">
    <location>
        <begin position="24"/>
        <end position="126"/>
    </location>
</feature>
<dbReference type="Proteomes" id="UP000199448">
    <property type="component" value="Unassembled WGS sequence"/>
</dbReference>
<reference evidence="2 3" key="1">
    <citation type="submission" date="2016-10" db="EMBL/GenBank/DDBJ databases">
        <authorList>
            <person name="de Groot N.N."/>
        </authorList>
    </citation>
    <scope>NUCLEOTIDE SEQUENCE [LARGE SCALE GENOMIC DNA]</scope>
    <source>
        <strain evidence="2 3">DSM 23553</strain>
    </source>
</reference>
<dbReference type="PROSITE" id="PS51257">
    <property type="entry name" value="PROKAR_LIPOPROTEIN"/>
    <property type="match status" value="1"/>
</dbReference>
<gene>
    <name evidence="2" type="ORF">SAMN04488034_101183</name>
</gene>
<dbReference type="EMBL" id="FNUG01000001">
    <property type="protein sequence ID" value="SEE28386.1"/>
    <property type="molecule type" value="Genomic_DNA"/>
</dbReference>
<name>A0A1H5HK29_9FLAO</name>
<evidence type="ECO:0000313" key="3">
    <source>
        <dbReference type="Proteomes" id="UP000199448"/>
    </source>
</evidence>
<dbReference type="OrthoDB" id="1448911at2"/>
<organism evidence="2 3">
    <name type="scientific">Salinimicrobium catena</name>
    <dbReference type="NCBI Taxonomy" id="390640"/>
    <lineage>
        <taxon>Bacteria</taxon>
        <taxon>Pseudomonadati</taxon>
        <taxon>Bacteroidota</taxon>
        <taxon>Flavobacteriia</taxon>
        <taxon>Flavobacteriales</taxon>
        <taxon>Flavobacteriaceae</taxon>
        <taxon>Salinimicrobium</taxon>
    </lineage>
</organism>
<keyword evidence="1" id="KW-0732">Signal</keyword>
<accession>A0A1H5HK29</accession>
<sequence>MKTKLFTKLFTLLVVCVSFTGCMTDEEVEDTLNGQWEEVYPQSFRTTLIFSSDKKMTRIDENENVEVYDFRIDGDEIFLSLEGSEDETALSFDKLDPGRFNIGYLYPSIPESDPDKFMTFEKLPQP</sequence>